<evidence type="ECO:0000256" key="9">
    <source>
        <dbReference type="ARBA" id="ARBA00023136"/>
    </source>
</evidence>
<dbReference type="VEuPathDB" id="FungiDB:PYU1_G000910"/>
<keyword evidence="4" id="KW-0813">Transport</keyword>
<keyword evidence="5" id="KW-1003">Cell membrane</keyword>
<feature type="transmembrane region" description="Helical" evidence="12">
    <location>
        <begin position="15"/>
        <end position="36"/>
    </location>
</feature>
<evidence type="ECO:0000256" key="12">
    <source>
        <dbReference type="SAM" id="Phobius"/>
    </source>
</evidence>
<dbReference type="AlphaFoldDB" id="K3W7G9"/>
<dbReference type="OMA" id="VFMWVPT"/>
<dbReference type="PANTHER" id="PTHR23516:SF1">
    <property type="entry name" value="MOLYBDATE-ANION TRANSPORTER"/>
    <property type="match status" value="1"/>
</dbReference>
<evidence type="ECO:0000256" key="3">
    <source>
        <dbReference type="ARBA" id="ARBA00021242"/>
    </source>
</evidence>
<dbReference type="Gene3D" id="1.20.1250.20">
    <property type="entry name" value="MFS general substrate transporter like domains"/>
    <property type="match status" value="1"/>
</dbReference>
<evidence type="ECO:0000313" key="13">
    <source>
        <dbReference type="EnsemblProtists" id="PYU1_T000910"/>
    </source>
</evidence>
<keyword evidence="9 12" id="KW-0472">Membrane</keyword>
<dbReference type="Pfam" id="PF05631">
    <property type="entry name" value="MFS_5"/>
    <property type="match status" value="1"/>
</dbReference>
<dbReference type="CDD" id="cd17487">
    <property type="entry name" value="MFS_MFSD5_like"/>
    <property type="match status" value="1"/>
</dbReference>
<dbReference type="EnsemblProtists" id="PYU1_T000910">
    <property type="protein sequence ID" value="PYU1_T000910"/>
    <property type="gene ID" value="PYU1_G000910"/>
</dbReference>
<dbReference type="PANTHER" id="PTHR23516">
    <property type="entry name" value="SAM (S-ADENOSYL METHIONINE) TRANSPORTER"/>
    <property type="match status" value="1"/>
</dbReference>
<feature type="transmembrane region" description="Helical" evidence="12">
    <location>
        <begin position="433"/>
        <end position="453"/>
    </location>
</feature>
<feature type="transmembrane region" description="Helical" evidence="12">
    <location>
        <begin position="371"/>
        <end position="390"/>
    </location>
</feature>
<feature type="transmembrane region" description="Helical" evidence="12">
    <location>
        <begin position="314"/>
        <end position="335"/>
    </location>
</feature>
<dbReference type="GO" id="GO:0005886">
    <property type="term" value="C:plasma membrane"/>
    <property type="evidence" value="ECO:0007669"/>
    <property type="project" value="UniProtKB-SubCell"/>
</dbReference>
<dbReference type="HOGENOM" id="CLU_034007_1_0_1"/>
<evidence type="ECO:0000256" key="8">
    <source>
        <dbReference type="ARBA" id="ARBA00023065"/>
    </source>
</evidence>
<keyword evidence="14" id="KW-1185">Reference proteome</keyword>
<sequence>MLAVLTTWLWNEFRWPPWASTSCVALLLALLLLHAADRVVLSRTKAAEAKRKGAEGAAASPDKCAHDAAAFERFRWQYLTVYFLVMFADWLQGTHMYSLYQSYGVNVGALFLTGFLSSAVFGSFIGPIVDRYGRRSACLVYCALEIIINLLENVPDMTVLLIGRVLGGISTSLLFSAFESWMVTEHRARGFAEELIPKTFAIASEGNGILAVLAGFAAQAAADAFGEIGPFRLAVVVTTFAGAFVCSWTENYGLTTRNDNDSKKTSSSTEEEEKAQLDADAYALGLCYSLFDGAMFVFVFLWYPTLEAVVPDGILPSGLVFSSFMLCIAIGGKLFDQISRTTLSGELFASLLCAVSVVALLIPTATDSHMWILGAFFIFELAIGAFAPCCGTLRTRYFPASGLSTTLGLFRLPTNILVVVGTGGASHFTTDQLFSGCSIVLVLSTLCAVKLYWSSLAAASNKKAKTN</sequence>
<feature type="transmembrane region" description="Helical" evidence="12">
    <location>
        <begin position="397"/>
        <end position="421"/>
    </location>
</feature>
<organism evidence="13 14">
    <name type="scientific">Globisporangium ultimum (strain ATCC 200006 / CBS 805.95 / DAOM BR144)</name>
    <name type="common">Pythium ultimum</name>
    <dbReference type="NCBI Taxonomy" id="431595"/>
    <lineage>
        <taxon>Eukaryota</taxon>
        <taxon>Sar</taxon>
        <taxon>Stramenopiles</taxon>
        <taxon>Oomycota</taxon>
        <taxon>Peronosporomycetes</taxon>
        <taxon>Pythiales</taxon>
        <taxon>Pythiaceae</taxon>
        <taxon>Globisporangium</taxon>
    </lineage>
</organism>
<reference evidence="14" key="1">
    <citation type="journal article" date="2010" name="Genome Biol.">
        <title>Genome sequence of the necrotrophic plant pathogen Pythium ultimum reveals original pathogenicity mechanisms and effector repertoire.</title>
        <authorList>
            <person name="Levesque C.A."/>
            <person name="Brouwer H."/>
            <person name="Cano L."/>
            <person name="Hamilton J.P."/>
            <person name="Holt C."/>
            <person name="Huitema E."/>
            <person name="Raffaele S."/>
            <person name="Robideau G.P."/>
            <person name="Thines M."/>
            <person name="Win J."/>
            <person name="Zerillo M.M."/>
            <person name="Beakes G.W."/>
            <person name="Boore J.L."/>
            <person name="Busam D."/>
            <person name="Dumas B."/>
            <person name="Ferriera S."/>
            <person name="Fuerstenberg S.I."/>
            <person name="Gachon C.M."/>
            <person name="Gaulin E."/>
            <person name="Govers F."/>
            <person name="Grenville-Briggs L."/>
            <person name="Horner N."/>
            <person name="Hostetler J."/>
            <person name="Jiang R.H."/>
            <person name="Johnson J."/>
            <person name="Krajaejun T."/>
            <person name="Lin H."/>
            <person name="Meijer H.J."/>
            <person name="Moore B."/>
            <person name="Morris P."/>
            <person name="Phuntmart V."/>
            <person name="Puiu D."/>
            <person name="Shetty J."/>
            <person name="Stajich J.E."/>
            <person name="Tripathy S."/>
            <person name="Wawra S."/>
            <person name="van West P."/>
            <person name="Whitty B.R."/>
            <person name="Coutinho P.M."/>
            <person name="Henrissat B."/>
            <person name="Martin F."/>
            <person name="Thomas P.D."/>
            <person name="Tyler B.M."/>
            <person name="De Vries R.P."/>
            <person name="Kamoun S."/>
            <person name="Yandell M."/>
            <person name="Tisserat N."/>
            <person name="Buell C.R."/>
        </authorList>
    </citation>
    <scope>NUCLEOTIDE SEQUENCE</scope>
    <source>
        <strain evidence="14">DAOM:BR144</strain>
    </source>
</reference>
<dbReference type="GO" id="GO:0006811">
    <property type="term" value="P:monoatomic ion transport"/>
    <property type="evidence" value="ECO:0007669"/>
    <property type="project" value="UniProtKB-KW"/>
</dbReference>
<comment type="function">
    <text evidence="1">Mediates high-affinity intracellular uptake of the rare oligo-element molybdenum.</text>
</comment>
<comment type="subcellular location">
    <subcellularLocation>
        <location evidence="2">Cell membrane</location>
        <topology evidence="2">Multi-pass membrane protein</topology>
    </subcellularLocation>
</comment>
<dbReference type="InterPro" id="IPR008509">
    <property type="entry name" value="MOT2/MFSD5"/>
</dbReference>
<dbReference type="InParanoid" id="K3W7G9"/>
<evidence type="ECO:0000256" key="4">
    <source>
        <dbReference type="ARBA" id="ARBA00022448"/>
    </source>
</evidence>
<proteinExistence type="predicted"/>
<dbReference type="STRING" id="431595.K3W7G9"/>
<feature type="transmembrane region" description="Helical" evidence="12">
    <location>
        <begin position="347"/>
        <end position="365"/>
    </location>
</feature>
<evidence type="ECO:0000313" key="14">
    <source>
        <dbReference type="Proteomes" id="UP000019132"/>
    </source>
</evidence>
<evidence type="ECO:0000256" key="6">
    <source>
        <dbReference type="ARBA" id="ARBA00022692"/>
    </source>
</evidence>
<evidence type="ECO:0000256" key="10">
    <source>
        <dbReference type="ARBA" id="ARBA00030646"/>
    </source>
</evidence>
<dbReference type="EMBL" id="GL376620">
    <property type="status" value="NOT_ANNOTATED_CDS"/>
    <property type="molecule type" value="Genomic_DNA"/>
</dbReference>
<dbReference type="SUPFAM" id="SSF103473">
    <property type="entry name" value="MFS general substrate transporter"/>
    <property type="match status" value="1"/>
</dbReference>
<accession>K3W7G9</accession>
<dbReference type="eggNOG" id="KOG4332">
    <property type="taxonomic scope" value="Eukaryota"/>
</dbReference>
<dbReference type="GO" id="GO:0015098">
    <property type="term" value="F:molybdate ion transmembrane transporter activity"/>
    <property type="evidence" value="ECO:0007669"/>
    <property type="project" value="InterPro"/>
</dbReference>
<feature type="transmembrane region" description="Helical" evidence="12">
    <location>
        <begin position="281"/>
        <end position="302"/>
    </location>
</feature>
<dbReference type="Proteomes" id="UP000019132">
    <property type="component" value="Unassembled WGS sequence"/>
</dbReference>
<evidence type="ECO:0000256" key="1">
    <source>
        <dbReference type="ARBA" id="ARBA00003019"/>
    </source>
</evidence>
<reference evidence="14" key="2">
    <citation type="submission" date="2010-04" db="EMBL/GenBank/DDBJ databases">
        <authorList>
            <person name="Buell R."/>
            <person name="Hamilton J."/>
            <person name="Hostetler J."/>
        </authorList>
    </citation>
    <scope>NUCLEOTIDE SEQUENCE [LARGE SCALE GENOMIC DNA]</scope>
    <source>
        <strain evidence="14">DAOM:BR144</strain>
    </source>
</reference>
<evidence type="ECO:0000256" key="2">
    <source>
        <dbReference type="ARBA" id="ARBA00004651"/>
    </source>
</evidence>
<name>K3W7G9_GLOUD</name>
<evidence type="ECO:0000256" key="11">
    <source>
        <dbReference type="ARBA" id="ARBA00032555"/>
    </source>
</evidence>
<feature type="transmembrane region" description="Helical" evidence="12">
    <location>
        <begin position="103"/>
        <end position="125"/>
    </location>
</feature>
<reference evidence="13" key="3">
    <citation type="submission" date="2015-02" db="UniProtKB">
        <authorList>
            <consortium name="EnsemblProtists"/>
        </authorList>
    </citation>
    <scope>IDENTIFICATION</scope>
    <source>
        <strain evidence="13">DAOM BR144</strain>
    </source>
</reference>
<keyword evidence="8" id="KW-0406">Ion transport</keyword>
<feature type="transmembrane region" description="Helical" evidence="12">
    <location>
        <begin position="228"/>
        <end position="248"/>
    </location>
</feature>
<feature type="transmembrane region" description="Helical" evidence="12">
    <location>
        <begin position="157"/>
        <end position="178"/>
    </location>
</feature>
<dbReference type="InterPro" id="IPR036259">
    <property type="entry name" value="MFS_trans_sf"/>
</dbReference>
<protein>
    <recommendedName>
        <fullName evidence="3">Molybdate-anion transporter</fullName>
    </recommendedName>
    <alternativeName>
        <fullName evidence="10">Major facilitator superfamily domain-containing protein 5</fullName>
    </alternativeName>
    <alternativeName>
        <fullName evidence="11">Molybdate transporter 2 homolog</fullName>
    </alternativeName>
</protein>
<keyword evidence="6 12" id="KW-0812">Transmembrane</keyword>
<evidence type="ECO:0000256" key="7">
    <source>
        <dbReference type="ARBA" id="ARBA00022989"/>
    </source>
</evidence>
<keyword evidence="7 12" id="KW-1133">Transmembrane helix</keyword>
<feature type="transmembrane region" description="Helical" evidence="12">
    <location>
        <begin position="199"/>
        <end position="222"/>
    </location>
</feature>
<evidence type="ECO:0000256" key="5">
    <source>
        <dbReference type="ARBA" id="ARBA00022475"/>
    </source>
</evidence>